<reference evidence="1" key="2">
    <citation type="journal article" date="2015" name="Data Brief">
        <title>Shoot transcriptome of the giant reed, Arundo donax.</title>
        <authorList>
            <person name="Barrero R.A."/>
            <person name="Guerrero F.D."/>
            <person name="Moolhuijzen P."/>
            <person name="Goolsby J.A."/>
            <person name="Tidwell J."/>
            <person name="Bellgard S.E."/>
            <person name="Bellgard M.I."/>
        </authorList>
    </citation>
    <scope>NUCLEOTIDE SEQUENCE</scope>
    <source>
        <tissue evidence="1">Shoot tissue taken approximately 20 cm above the soil surface</tissue>
    </source>
</reference>
<accession>A0A0A9B073</accession>
<dbReference type="EMBL" id="GBRH01245173">
    <property type="protein sequence ID" value="JAD52722.1"/>
    <property type="molecule type" value="Transcribed_RNA"/>
</dbReference>
<reference evidence="1" key="1">
    <citation type="submission" date="2014-09" db="EMBL/GenBank/DDBJ databases">
        <authorList>
            <person name="Magalhaes I.L.F."/>
            <person name="Oliveira U."/>
            <person name="Santos F.R."/>
            <person name="Vidigal T.H.D.A."/>
            <person name="Brescovit A.D."/>
            <person name="Santos A.J."/>
        </authorList>
    </citation>
    <scope>NUCLEOTIDE SEQUENCE</scope>
    <source>
        <tissue evidence="1">Shoot tissue taken approximately 20 cm above the soil surface</tissue>
    </source>
</reference>
<protein>
    <submittedName>
        <fullName evidence="1">Uncharacterized protein</fullName>
    </submittedName>
</protein>
<proteinExistence type="predicted"/>
<sequence length="25" mass="3074">MNEHMSLLILCNQLLYLYWLFARST</sequence>
<organism evidence="1">
    <name type="scientific">Arundo donax</name>
    <name type="common">Giant reed</name>
    <name type="synonym">Donax arundinaceus</name>
    <dbReference type="NCBI Taxonomy" id="35708"/>
    <lineage>
        <taxon>Eukaryota</taxon>
        <taxon>Viridiplantae</taxon>
        <taxon>Streptophyta</taxon>
        <taxon>Embryophyta</taxon>
        <taxon>Tracheophyta</taxon>
        <taxon>Spermatophyta</taxon>
        <taxon>Magnoliopsida</taxon>
        <taxon>Liliopsida</taxon>
        <taxon>Poales</taxon>
        <taxon>Poaceae</taxon>
        <taxon>PACMAD clade</taxon>
        <taxon>Arundinoideae</taxon>
        <taxon>Arundineae</taxon>
        <taxon>Arundo</taxon>
    </lineage>
</organism>
<name>A0A0A9B073_ARUDO</name>
<evidence type="ECO:0000313" key="1">
    <source>
        <dbReference type="EMBL" id="JAD52722.1"/>
    </source>
</evidence>
<dbReference type="AlphaFoldDB" id="A0A0A9B073"/>